<proteinExistence type="predicted"/>
<sequence>MPASGAGSDVFSVLRRISTARPVAAGPRCEMCSEPIDDGHPHVVDLESRGLLCTCRPCYLLFTDESAALRYRAIPDRYATLDEVELGQGAWDELEIPIGMAFFFFNSRLGRTVVFYPGPAGATESELPLGAWETLVEQHPSLGSAAADTEAVLIRMEPDAGAVECYIVPIDACYELVGRLRSSWRGFDGGSDARAELDAFFGKVRRLSRPVRTERQHG</sequence>
<name>A0ABS9TW40_9MICC</name>
<keyword evidence="2" id="KW-1185">Reference proteome</keyword>
<reference evidence="1 2" key="1">
    <citation type="submission" date="2022-03" db="EMBL/GenBank/DDBJ databases">
        <title>Sinomonas sp. isolated from a soil.</title>
        <authorList>
            <person name="Han J."/>
            <person name="Kim D.-U."/>
        </authorList>
    </citation>
    <scope>NUCLEOTIDE SEQUENCE [LARGE SCALE GENOMIC DNA]</scope>
    <source>
        <strain evidence="1 2">5-5</strain>
    </source>
</reference>
<accession>A0ABS9TW40</accession>
<protein>
    <submittedName>
        <fullName evidence="1">DUF5947 family protein</fullName>
    </submittedName>
</protein>
<evidence type="ECO:0000313" key="1">
    <source>
        <dbReference type="EMBL" id="MCH6468581.1"/>
    </source>
</evidence>
<dbReference type="EMBL" id="JAKZBV010000001">
    <property type="protein sequence ID" value="MCH6468581.1"/>
    <property type="molecule type" value="Genomic_DNA"/>
</dbReference>
<comment type="caution">
    <text evidence="1">The sequence shown here is derived from an EMBL/GenBank/DDBJ whole genome shotgun (WGS) entry which is preliminary data.</text>
</comment>
<dbReference type="Proteomes" id="UP001202922">
    <property type="component" value="Unassembled WGS sequence"/>
</dbReference>
<dbReference type="RefSeq" id="WP_241050424.1">
    <property type="nucleotide sequence ID" value="NZ_JAKZBV010000001.1"/>
</dbReference>
<gene>
    <name evidence="1" type="ORF">L0M17_01040</name>
</gene>
<dbReference type="InterPro" id="IPR045991">
    <property type="entry name" value="DUF5947"/>
</dbReference>
<evidence type="ECO:0000313" key="2">
    <source>
        <dbReference type="Proteomes" id="UP001202922"/>
    </source>
</evidence>
<dbReference type="Pfam" id="PF19372">
    <property type="entry name" value="DUF5947"/>
    <property type="match status" value="1"/>
</dbReference>
<organism evidence="1 2">
    <name type="scientific">Sinomonas terrae</name>
    <dbReference type="NCBI Taxonomy" id="2908838"/>
    <lineage>
        <taxon>Bacteria</taxon>
        <taxon>Bacillati</taxon>
        <taxon>Actinomycetota</taxon>
        <taxon>Actinomycetes</taxon>
        <taxon>Micrococcales</taxon>
        <taxon>Micrococcaceae</taxon>
        <taxon>Sinomonas</taxon>
    </lineage>
</organism>